<accession>A0AAW9Q1I4</accession>
<evidence type="ECO:0000313" key="2">
    <source>
        <dbReference type="Proteomes" id="UP001333818"/>
    </source>
</evidence>
<name>A0AAW9Q1I4_9CYAN</name>
<dbReference type="EMBL" id="JAZBJZ010000020">
    <property type="protein sequence ID" value="MEE3716481.1"/>
    <property type="molecule type" value="Genomic_DNA"/>
</dbReference>
<evidence type="ECO:0008006" key="3">
    <source>
        <dbReference type="Google" id="ProtNLM"/>
    </source>
</evidence>
<protein>
    <recommendedName>
        <fullName evidence="3">AAA+ ATPase domain-containing protein</fullName>
    </recommendedName>
</protein>
<keyword evidence="2" id="KW-1185">Reference proteome</keyword>
<evidence type="ECO:0000313" key="1">
    <source>
        <dbReference type="EMBL" id="MEE3716481.1"/>
    </source>
</evidence>
<proteinExistence type="predicted"/>
<dbReference type="Proteomes" id="UP001333818">
    <property type="component" value="Unassembled WGS sequence"/>
</dbReference>
<comment type="caution">
    <text evidence="1">The sequence shown here is derived from an EMBL/GenBank/DDBJ whole genome shotgun (WGS) entry which is preliminary data.</text>
</comment>
<reference evidence="1" key="1">
    <citation type="submission" date="2024-01" db="EMBL/GenBank/DDBJ databases">
        <title>Bank of Algae and Cyanobacteria of the Azores (BACA) strain genomes.</title>
        <authorList>
            <person name="Luz R."/>
            <person name="Cordeiro R."/>
            <person name="Fonseca A."/>
            <person name="Goncalves V."/>
        </authorList>
    </citation>
    <scope>NUCLEOTIDE SEQUENCE</scope>
    <source>
        <strain evidence="1">BACA0141</strain>
    </source>
</reference>
<dbReference type="Gene3D" id="3.40.50.300">
    <property type="entry name" value="P-loop containing nucleotide triphosphate hydrolases"/>
    <property type="match status" value="1"/>
</dbReference>
<dbReference type="RefSeq" id="WP_330482910.1">
    <property type="nucleotide sequence ID" value="NZ_JAZBJZ010000020.1"/>
</dbReference>
<organism evidence="1 2">
    <name type="scientific">Tumidithrix elongata BACA0141</name>
    <dbReference type="NCBI Taxonomy" id="2716417"/>
    <lineage>
        <taxon>Bacteria</taxon>
        <taxon>Bacillati</taxon>
        <taxon>Cyanobacteriota</taxon>
        <taxon>Cyanophyceae</taxon>
        <taxon>Pseudanabaenales</taxon>
        <taxon>Pseudanabaenaceae</taxon>
        <taxon>Tumidithrix</taxon>
        <taxon>Tumidithrix elongata</taxon>
    </lineage>
</organism>
<dbReference type="SUPFAM" id="SSF52540">
    <property type="entry name" value="P-loop containing nucleoside triphosphate hydrolases"/>
    <property type="match status" value="1"/>
</dbReference>
<dbReference type="AlphaFoldDB" id="A0AAW9Q1I4"/>
<gene>
    <name evidence="1" type="ORF">V2H45_06970</name>
</gene>
<dbReference type="InterPro" id="IPR027417">
    <property type="entry name" value="P-loop_NTPase"/>
</dbReference>
<sequence>MSERLKFFRKLMAAFEGTADPRRAIEKGYYIAPPHNLIAEEIAGRCALRPSSAHLLFGGIGSGKTTQLLVVRDRLNEIEDIHAIYIDVSLYTDISDLQPRALVVIAGLEIAQLLGANSDPELQESRQIIEKRAYGYKETRFINSITSSLSLVINGGEQLIHHKGLLSTEKRETDSRLLQAFLHLKNAASQRLGEIVFIFDGLDRLNNTQTFLHSALNDVLELAKDGVGVIVVGSTPTVYSQDRENIERFASHSYYLSYLNVTEDIEAKQFFENIFTVRDPEGVITPEARELLITSSGGVLRDLMSLTQAAIQEAYVDSSDSIEEKHITNAASSLARSKILGLSDPSLEILQQVMQDVVFYPRTKEAFQLLLTGHILEYRYPKRGFVIHPILVPVIQNLTSSASHVAS</sequence>